<dbReference type="PROSITE" id="PS00105">
    <property type="entry name" value="AA_TRANSFER_CLASS_1"/>
    <property type="match status" value="1"/>
</dbReference>
<dbReference type="Gene3D" id="3.90.1150.10">
    <property type="entry name" value="Aspartate Aminotransferase, domain 1"/>
    <property type="match status" value="1"/>
</dbReference>
<evidence type="ECO:0000313" key="8">
    <source>
        <dbReference type="EMBL" id="CAK1249176.1"/>
    </source>
</evidence>
<dbReference type="SUPFAM" id="SSF53383">
    <property type="entry name" value="PLP-dependent transferases"/>
    <property type="match status" value="1"/>
</dbReference>
<feature type="domain" description="Aminotransferase class I/classII large" evidence="7">
    <location>
        <begin position="36"/>
        <end position="389"/>
    </location>
</feature>
<dbReference type="Proteomes" id="UP001314261">
    <property type="component" value="Unassembled WGS sequence"/>
</dbReference>
<dbReference type="InterPro" id="IPR015421">
    <property type="entry name" value="PyrdxlP-dep_Trfase_major"/>
</dbReference>
<keyword evidence="9" id="KW-1185">Reference proteome</keyword>
<dbReference type="InterPro" id="IPR015424">
    <property type="entry name" value="PyrdxlP-dep_Trfase"/>
</dbReference>
<dbReference type="PANTHER" id="PTHR46383:SF1">
    <property type="entry name" value="ASPARTATE AMINOTRANSFERASE"/>
    <property type="match status" value="1"/>
</dbReference>
<dbReference type="InterPro" id="IPR004838">
    <property type="entry name" value="NHTrfase_class1_PyrdxlP-BS"/>
</dbReference>
<dbReference type="PRINTS" id="PR00753">
    <property type="entry name" value="ACCSYNTHASE"/>
</dbReference>
<evidence type="ECO:0000256" key="3">
    <source>
        <dbReference type="ARBA" id="ARBA00022576"/>
    </source>
</evidence>
<reference evidence="8 9" key="1">
    <citation type="submission" date="2023-10" db="EMBL/GenBank/DDBJ databases">
        <authorList>
            <person name="Botero Cardona J."/>
        </authorList>
    </citation>
    <scope>NUCLEOTIDE SEQUENCE [LARGE SCALE GENOMIC DNA]</scope>
    <source>
        <strain evidence="8 9">R-54839</strain>
    </source>
</reference>
<dbReference type="GO" id="GO:0047297">
    <property type="term" value="F:asparagine-oxo-acid transaminase activity"/>
    <property type="evidence" value="ECO:0007669"/>
    <property type="project" value="UniProtKB-EC"/>
</dbReference>
<evidence type="ECO:0000256" key="4">
    <source>
        <dbReference type="ARBA" id="ARBA00022679"/>
    </source>
</evidence>
<evidence type="ECO:0000259" key="7">
    <source>
        <dbReference type="Pfam" id="PF00155"/>
    </source>
</evidence>
<name>A0ABN9Z0U7_9LACO</name>
<dbReference type="EC" id="2.6.1.-" evidence="6"/>
<dbReference type="GO" id="GO:0004069">
    <property type="term" value="F:L-aspartate:2-oxoglutarate aminotransferase activity"/>
    <property type="evidence" value="ECO:0007669"/>
    <property type="project" value="UniProtKB-EC"/>
</dbReference>
<keyword evidence="5" id="KW-0663">Pyridoxal phosphate</keyword>
<evidence type="ECO:0000256" key="6">
    <source>
        <dbReference type="RuleBase" id="RU000481"/>
    </source>
</evidence>
<dbReference type="Gene3D" id="3.40.640.10">
    <property type="entry name" value="Type I PLP-dependent aspartate aminotransferase-like (Major domain)"/>
    <property type="match status" value="1"/>
</dbReference>
<dbReference type="InterPro" id="IPR004839">
    <property type="entry name" value="Aminotransferase_I/II_large"/>
</dbReference>
<proteinExistence type="inferred from homology"/>
<dbReference type="PANTHER" id="PTHR46383">
    <property type="entry name" value="ASPARTATE AMINOTRANSFERASE"/>
    <property type="match status" value="1"/>
</dbReference>
<sequence length="395" mass="42653">MLSDSEFSKRSQAVLPSATLAVSKKAKELKAAGEAVINLGMGEPDFETPEPIAEAAIKAIRSGKTSFYTPVGGTLGLRTGITQLTKELTGQSLNVNQVTVATGAKMALYALNQILINPGDLVVSAKPYWVSYAEQVHLAEGEFQAIGDAQTGKLTVEALEELDRVPKLIILNNPTNPSGILYSREELLALLEWTEKHAVFLIVDEIYGRLVYNGATFTSVLSLKALTNSKVIVVDGVSKSYSMTGWRIGWALADETIIRQLNKVLGHMTSGPTAAAQAAAEAAVTGDQGVVEAIRLTFQERLNWTYDQLEAIDGLTLAAKPEGAFYFFIKIDQPVLDRLGLNSSAAFAEKLLEVEKVALPAGEGFGMPGYLRLSYAQDQASIDEAIARIKRFIQE</sequence>
<keyword evidence="3 6" id="KW-0032">Aminotransferase</keyword>
<evidence type="ECO:0000256" key="1">
    <source>
        <dbReference type="ARBA" id="ARBA00001933"/>
    </source>
</evidence>
<comment type="cofactor">
    <cofactor evidence="1 6">
        <name>pyridoxal 5'-phosphate</name>
        <dbReference type="ChEBI" id="CHEBI:597326"/>
    </cofactor>
</comment>
<dbReference type="RefSeq" id="WP_187753371.1">
    <property type="nucleotide sequence ID" value="NZ_CAUZLK010000002.1"/>
</dbReference>
<accession>A0ABN9Z0U7</accession>
<protein>
    <recommendedName>
        <fullName evidence="6">Aminotransferase</fullName>
        <ecNumber evidence="6">2.6.1.-</ecNumber>
    </recommendedName>
</protein>
<organism evidence="8 9">
    <name type="scientific">Fructobacillus fructosus</name>
    <dbReference type="NCBI Taxonomy" id="1631"/>
    <lineage>
        <taxon>Bacteria</taxon>
        <taxon>Bacillati</taxon>
        <taxon>Bacillota</taxon>
        <taxon>Bacilli</taxon>
        <taxon>Lactobacillales</taxon>
        <taxon>Lactobacillaceae</taxon>
        <taxon>Fructobacillus</taxon>
    </lineage>
</organism>
<gene>
    <name evidence="8" type="ORF">R54839_PPFHFPJH_01269</name>
</gene>
<evidence type="ECO:0000256" key="2">
    <source>
        <dbReference type="ARBA" id="ARBA00007441"/>
    </source>
</evidence>
<comment type="caution">
    <text evidence="8">The sequence shown here is derived from an EMBL/GenBank/DDBJ whole genome shotgun (WGS) entry which is preliminary data.</text>
</comment>
<keyword evidence="4 6" id="KW-0808">Transferase</keyword>
<dbReference type="EMBL" id="CAUZLR010000008">
    <property type="protein sequence ID" value="CAK1249176.1"/>
    <property type="molecule type" value="Genomic_DNA"/>
</dbReference>
<evidence type="ECO:0000313" key="9">
    <source>
        <dbReference type="Proteomes" id="UP001314261"/>
    </source>
</evidence>
<dbReference type="InterPro" id="IPR050596">
    <property type="entry name" value="AspAT/PAT-like"/>
</dbReference>
<comment type="similarity">
    <text evidence="2 6">Belongs to the class-I pyridoxal-phosphate-dependent aminotransferase family.</text>
</comment>
<dbReference type="InterPro" id="IPR015422">
    <property type="entry name" value="PyrdxlP-dep_Trfase_small"/>
</dbReference>
<dbReference type="Pfam" id="PF00155">
    <property type="entry name" value="Aminotran_1_2"/>
    <property type="match status" value="1"/>
</dbReference>
<evidence type="ECO:0000256" key="5">
    <source>
        <dbReference type="ARBA" id="ARBA00022898"/>
    </source>
</evidence>
<dbReference type="CDD" id="cd00609">
    <property type="entry name" value="AAT_like"/>
    <property type="match status" value="1"/>
</dbReference>